<accession>A0A448V3H0</accession>
<dbReference type="PROSITE" id="PS50943">
    <property type="entry name" value="HTH_CROC1"/>
    <property type="match status" value="1"/>
</dbReference>
<dbReference type="PANTHER" id="PTHR46797">
    <property type="entry name" value="HTH-TYPE TRANSCRIPTIONAL REGULATOR"/>
    <property type="match status" value="1"/>
</dbReference>
<dbReference type="SUPFAM" id="SSF47413">
    <property type="entry name" value="lambda repressor-like DNA-binding domains"/>
    <property type="match status" value="1"/>
</dbReference>
<protein>
    <submittedName>
        <fullName evidence="3">HTH-type transcriptional regulator PuuR</fullName>
    </submittedName>
</protein>
<dbReference type="Gene3D" id="1.10.260.40">
    <property type="entry name" value="lambda repressor-like DNA-binding domains"/>
    <property type="match status" value="1"/>
</dbReference>
<dbReference type="PANTHER" id="PTHR46797:SF2">
    <property type="entry name" value="TRANSCRIPTIONAL REGULATOR"/>
    <property type="match status" value="1"/>
</dbReference>
<organism evidence="3 4">
    <name type="scientific">Aedoeadaptatus ivorii</name>
    <dbReference type="NCBI Taxonomy" id="54006"/>
    <lineage>
        <taxon>Bacteria</taxon>
        <taxon>Bacillati</taxon>
        <taxon>Bacillota</taxon>
        <taxon>Tissierellia</taxon>
        <taxon>Tissierellales</taxon>
        <taxon>Peptoniphilaceae</taxon>
        <taxon>Aedoeadaptatus</taxon>
    </lineage>
</organism>
<dbReference type="Proteomes" id="UP000269544">
    <property type="component" value="Chromosome"/>
</dbReference>
<dbReference type="InterPro" id="IPR001387">
    <property type="entry name" value="Cro/C1-type_HTH"/>
</dbReference>
<dbReference type="GO" id="GO:0003677">
    <property type="term" value="F:DNA binding"/>
    <property type="evidence" value="ECO:0007669"/>
    <property type="project" value="UniProtKB-KW"/>
</dbReference>
<dbReference type="Gene3D" id="2.60.120.10">
    <property type="entry name" value="Jelly Rolls"/>
    <property type="match status" value="1"/>
</dbReference>
<dbReference type="OrthoDB" id="9814553at2"/>
<dbReference type="RefSeq" id="WP_126466243.1">
    <property type="nucleotide sequence ID" value="NZ_LR134523.1"/>
</dbReference>
<keyword evidence="4" id="KW-1185">Reference proteome</keyword>
<gene>
    <name evidence="3" type="primary">puuR_2</name>
    <name evidence="3" type="ORF">NCTC13079_01561</name>
</gene>
<name>A0A448V3H0_9FIRM</name>
<dbReference type="InterPro" id="IPR011051">
    <property type="entry name" value="RmlC_Cupin_sf"/>
</dbReference>
<dbReference type="InterPro" id="IPR010982">
    <property type="entry name" value="Lambda_DNA-bd_dom_sf"/>
</dbReference>
<reference evidence="3 4" key="1">
    <citation type="submission" date="2018-12" db="EMBL/GenBank/DDBJ databases">
        <authorList>
            <consortium name="Pathogen Informatics"/>
        </authorList>
    </citation>
    <scope>NUCLEOTIDE SEQUENCE [LARGE SCALE GENOMIC DNA]</scope>
    <source>
        <strain evidence="3 4">NCTC13079</strain>
    </source>
</reference>
<dbReference type="InterPro" id="IPR014710">
    <property type="entry name" value="RmlC-like_jellyroll"/>
</dbReference>
<dbReference type="EMBL" id="LR134523">
    <property type="protein sequence ID" value="VEJ36356.1"/>
    <property type="molecule type" value="Genomic_DNA"/>
</dbReference>
<dbReference type="AlphaFoldDB" id="A0A448V3H0"/>
<evidence type="ECO:0000256" key="1">
    <source>
        <dbReference type="ARBA" id="ARBA00023125"/>
    </source>
</evidence>
<dbReference type="KEGG" id="piv:NCTC13079_01561"/>
<dbReference type="CDD" id="cd00093">
    <property type="entry name" value="HTH_XRE"/>
    <property type="match status" value="1"/>
</dbReference>
<dbReference type="CDD" id="cd02209">
    <property type="entry name" value="cupin_XRE_C"/>
    <property type="match status" value="1"/>
</dbReference>
<dbReference type="SUPFAM" id="SSF51182">
    <property type="entry name" value="RmlC-like cupins"/>
    <property type="match status" value="1"/>
</dbReference>
<dbReference type="SMART" id="SM00530">
    <property type="entry name" value="HTH_XRE"/>
    <property type="match status" value="1"/>
</dbReference>
<dbReference type="GO" id="GO:0003700">
    <property type="term" value="F:DNA-binding transcription factor activity"/>
    <property type="evidence" value="ECO:0007669"/>
    <property type="project" value="TreeGrafter"/>
</dbReference>
<evidence type="ECO:0000313" key="4">
    <source>
        <dbReference type="Proteomes" id="UP000269544"/>
    </source>
</evidence>
<evidence type="ECO:0000259" key="2">
    <source>
        <dbReference type="PROSITE" id="PS50943"/>
    </source>
</evidence>
<evidence type="ECO:0000313" key="3">
    <source>
        <dbReference type="EMBL" id="VEJ36356.1"/>
    </source>
</evidence>
<sequence length="184" mass="20864">MSGKFSGHKIRVMRKELGMSIKDLAEASNLSTGLISQIERDLVSPSVNAMLRIVDALHTTMGEFFEDIPPRKKPLIFRCGSHKMIDYAEVQRRIRILTPENEHFQLIEMRFDPTEDPKSLIPKSHDGEEFGFILAGSLEVVVNEVSYHVSAGDSISFEASWPHVYINNADEPCLSIWLYTPPVY</sequence>
<dbReference type="GO" id="GO:0005829">
    <property type="term" value="C:cytosol"/>
    <property type="evidence" value="ECO:0007669"/>
    <property type="project" value="TreeGrafter"/>
</dbReference>
<dbReference type="InterPro" id="IPR050807">
    <property type="entry name" value="TransReg_Diox_bact_type"/>
</dbReference>
<feature type="domain" description="HTH cro/C1-type" evidence="2">
    <location>
        <begin position="10"/>
        <end position="64"/>
    </location>
</feature>
<dbReference type="Pfam" id="PF07883">
    <property type="entry name" value="Cupin_2"/>
    <property type="match status" value="1"/>
</dbReference>
<dbReference type="Pfam" id="PF01381">
    <property type="entry name" value="HTH_3"/>
    <property type="match status" value="1"/>
</dbReference>
<keyword evidence="1" id="KW-0238">DNA-binding</keyword>
<dbReference type="InterPro" id="IPR013096">
    <property type="entry name" value="Cupin_2"/>
</dbReference>
<proteinExistence type="predicted"/>